<dbReference type="PANTHER" id="PTHR45774">
    <property type="entry name" value="BTB/POZ DOMAIN-CONTAINING"/>
    <property type="match status" value="1"/>
</dbReference>
<accession>A0A8B7P224</accession>
<reference evidence="4" key="1">
    <citation type="submission" date="2025-08" db="UniProtKB">
        <authorList>
            <consortium name="RefSeq"/>
        </authorList>
    </citation>
    <scope>IDENTIFICATION</scope>
    <source>
        <tissue evidence="4">Whole organism</tissue>
    </source>
</reference>
<evidence type="ECO:0000313" key="3">
    <source>
        <dbReference type="Proteomes" id="UP000694843"/>
    </source>
</evidence>
<dbReference type="Gene3D" id="1.25.40.420">
    <property type="match status" value="1"/>
</dbReference>
<dbReference type="Pfam" id="PF00651">
    <property type="entry name" value="BTB"/>
    <property type="match status" value="1"/>
</dbReference>
<dbReference type="SMART" id="SM00875">
    <property type="entry name" value="BACK"/>
    <property type="match status" value="1"/>
</dbReference>
<dbReference type="AlphaFoldDB" id="A0A8B7P224"/>
<dbReference type="InterPro" id="IPR000210">
    <property type="entry name" value="BTB/POZ_dom"/>
</dbReference>
<feature type="region of interest" description="Disordered" evidence="1">
    <location>
        <begin position="352"/>
        <end position="384"/>
    </location>
</feature>
<evidence type="ECO:0000313" key="4">
    <source>
        <dbReference type="RefSeq" id="XP_018020154.1"/>
    </source>
</evidence>
<dbReference type="SMART" id="SM00225">
    <property type="entry name" value="BTB"/>
    <property type="match status" value="1"/>
</dbReference>
<dbReference type="Gene3D" id="3.30.710.10">
    <property type="entry name" value="Potassium Channel Kv1.1, Chain A"/>
    <property type="match status" value="1"/>
</dbReference>
<dbReference type="GeneID" id="108676571"/>
<organism evidence="3 4">
    <name type="scientific">Hyalella azteca</name>
    <name type="common">Amphipod</name>
    <dbReference type="NCBI Taxonomy" id="294128"/>
    <lineage>
        <taxon>Eukaryota</taxon>
        <taxon>Metazoa</taxon>
        <taxon>Ecdysozoa</taxon>
        <taxon>Arthropoda</taxon>
        <taxon>Crustacea</taxon>
        <taxon>Multicrustacea</taxon>
        <taxon>Malacostraca</taxon>
        <taxon>Eumalacostraca</taxon>
        <taxon>Peracarida</taxon>
        <taxon>Amphipoda</taxon>
        <taxon>Senticaudata</taxon>
        <taxon>Talitrida</taxon>
        <taxon>Talitroidea</taxon>
        <taxon>Hyalellidae</taxon>
        <taxon>Hyalella</taxon>
    </lineage>
</organism>
<gene>
    <name evidence="4" type="primary">LOC108676571</name>
</gene>
<dbReference type="PANTHER" id="PTHR45774:SF4">
    <property type="entry name" value="AXUNDEAD, ISOFORM F"/>
    <property type="match status" value="1"/>
</dbReference>
<sequence length="583" mass="65829">MINSMDNPTMTSAVTQRLLRQHQPNSAAAANNNITPHLSNKQRDNNCSILQSRNFLDKISKKCGSAETPGFLKPPILTPASQNLGQISKSTSEKSRDSSKSNVKQRRHCITHSIGPEYENFPKEREKKCTHKNVNENTVVEELYADRRSLLLLQFIIDTKKFNLLLSGNRALLTPPLRKRRSRVKKCTTDRSDRVTIRRTVQRLDMAASQQHFDRDKDLFEKETSSDIELLVGVGAGVERIPAHSWVLTRNNDHFRKLLAQPAKQLHFPDDPKSFRNFIGWLYGCYFTPSSTKKALDTLHVAMKYSAVDLIEHLVSYLITNLRVSNVLCIMAWIHQSSRIFSSCTLDSPRGMDSELAPSAPPAEDSHDDELPPPYAACQNSTSDVSPPPYKDIYDNACIDPTMACTQLVNECWRLVDVEAEVILASEALEELSASLLSAILSRPTLGVGSEKIVLDALYKWASAECRRQRQPQNKEGWRQVLGQMLSLPRLLTLDVKELSSLDKLYDKQEIEYVSAVVKKNPCVPAVPPLFVSFVEKMSTRRQKAGKITPNKNNKGKSKKSAKKNLPRDIMYRILCIFAHMID</sequence>
<evidence type="ECO:0000256" key="1">
    <source>
        <dbReference type="SAM" id="MobiDB-lite"/>
    </source>
</evidence>
<feature type="compositionally biased region" description="Basic residues" evidence="1">
    <location>
        <begin position="554"/>
        <end position="563"/>
    </location>
</feature>
<feature type="domain" description="BTB" evidence="2">
    <location>
        <begin position="226"/>
        <end position="283"/>
    </location>
</feature>
<proteinExistence type="predicted"/>
<dbReference type="GO" id="GO:0022008">
    <property type="term" value="P:neurogenesis"/>
    <property type="evidence" value="ECO:0007669"/>
    <property type="project" value="TreeGrafter"/>
</dbReference>
<dbReference type="OrthoDB" id="6335872at2759"/>
<protein>
    <submittedName>
        <fullName evidence="4">Uncharacterized protein LOC108676571 isoform X1</fullName>
    </submittedName>
</protein>
<keyword evidence="3" id="KW-1185">Reference proteome</keyword>
<dbReference type="RefSeq" id="XP_018020154.1">
    <property type="nucleotide sequence ID" value="XM_018164665.2"/>
</dbReference>
<dbReference type="Proteomes" id="UP000694843">
    <property type="component" value="Unplaced"/>
</dbReference>
<dbReference type="KEGG" id="hazt:108676571"/>
<evidence type="ECO:0000259" key="2">
    <source>
        <dbReference type="PROSITE" id="PS50097"/>
    </source>
</evidence>
<dbReference type="GO" id="GO:0005829">
    <property type="term" value="C:cytosol"/>
    <property type="evidence" value="ECO:0007669"/>
    <property type="project" value="TreeGrafter"/>
</dbReference>
<dbReference type="InterPro" id="IPR011705">
    <property type="entry name" value="BACK"/>
</dbReference>
<name>A0A8B7P224_HYAAZ</name>
<feature type="region of interest" description="Disordered" evidence="1">
    <location>
        <begin position="70"/>
        <end position="117"/>
    </location>
</feature>
<dbReference type="Pfam" id="PF07707">
    <property type="entry name" value="BACK"/>
    <property type="match status" value="1"/>
</dbReference>
<dbReference type="InterPro" id="IPR011333">
    <property type="entry name" value="SKP1/BTB/POZ_sf"/>
</dbReference>
<feature type="region of interest" description="Disordered" evidence="1">
    <location>
        <begin position="22"/>
        <end position="45"/>
    </location>
</feature>
<dbReference type="PROSITE" id="PS50097">
    <property type="entry name" value="BTB"/>
    <property type="match status" value="1"/>
</dbReference>
<dbReference type="SUPFAM" id="SSF54695">
    <property type="entry name" value="POZ domain"/>
    <property type="match status" value="1"/>
</dbReference>
<feature type="region of interest" description="Disordered" evidence="1">
    <location>
        <begin position="542"/>
        <end position="563"/>
    </location>
</feature>